<evidence type="ECO:0008006" key="3">
    <source>
        <dbReference type="Google" id="ProtNLM"/>
    </source>
</evidence>
<keyword evidence="2" id="KW-1185">Reference proteome</keyword>
<reference evidence="1 2" key="1">
    <citation type="submission" date="2018-11" db="EMBL/GenBank/DDBJ databases">
        <authorList>
            <consortium name="Pathogen Informatics"/>
        </authorList>
    </citation>
    <scope>NUCLEOTIDE SEQUENCE [LARGE SCALE GENOMIC DNA]</scope>
</reference>
<dbReference type="EMBL" id="UYRR01035741">
    <property type="protein sequence ID" value="VDK65391.1"/>
    <property type="molecule type" value="Genomic_DNA"/>
</dbReference>
<dbReference type="Proteomes" id="UP000267096">
    <property type="component" value="Unassembled WGS sequence"/>
</dbReference>
<sequence>MLLQRYLTVECHRERMSVQLDFNRKRHSEMTETLSEMIWRGRICIGDDKSGECCSQMIRKQGDQRHVISVGYSKCGIEKTFFETGFDFIVNIHFRDNSNRHEEFRAKCAVPFMESHVKAKMIASKQNIELSTINFASLNQDKSKDDDDVLGIRLGSNLHIAIEPTVEGMQTSKTFPRSCSLYPSTDHPLTCCCKHCCSVEVMKVEITFNPSSGQIEKFRRKR</sequence>
<accession>A0A3P6TLV3</accession>
<organism evidence="1 2">
    <name type="scientific">Anisakis simplex</name>
    <name type="common">Herring worm</name>
    <dbReference type="NCBI Taxonomy" id="6269"/>
    <lineage>
        <taxon>Eukaryota</taxon>
        <taxon>Metazoa</taxon>
        <taxon>Ecdysozoa</taxon>
        <taxon>Nematoda</taxon>
        <taxon>Chromadorea</taxon>
        <taxon>Rhabditida</taxon>
        <taxon>Spirurina</taxon>
        <taxon>Ascaridomorpha</taxon>
        <taxon>Ascaridoidea</taxon>
        <taxon>Anisakidae</taxon>
        <taxon>Anisakis</taxon>
        <taxon>Anisakis simplex complex</taxon>
    </lineage>
</organism>
<protein>
    <recommendedName>
        <fullName evidence="3">ZP domain-containing protein</fullName>
    </recommendedName>
</protein>
<dbReference type="AlphaFoldDB" id="A0A3P6TLV3"/>
<evidence type="ECO:0000313" key="2">
    <source>
        <dbReference type="Proteomes" id="UP000267096"/>
    </source>
</evidence>
<gene>
    <name evidence="1" type="ORF">ASIM_LOCUS18583</name>
</gene>
<dbReference type="OrthoDB" id="5847186at2759"/>
<evidence type="ECO:0000313" key="1">
    <source>
        <dbReference type="EMBL" id="VDK65391.1"/>
    </source>
</evidence>
<name>A0A3P6TLV3_ANISI</name>
<proteinExistence type="predicted"/>